<dbReference type="PANTHER" id="PTHR34310:SF9">
    <property type="entry name" value="BLR5716 PROTEIN"/>
    <property type="match status" value="1"/>
</dbReference>
<dbReference type="Proteomes" id="UP000245711">
    <property type="component" value="Chromosome"/>
</dbReference>
<evidence type="ECO:0000313" key="3">
    <source>
        <dbReference type="Proteomes" id="UP000245711"/>
    </source>
</evidence>
<reference evidence="2 3" key="1">
    <citation type="submission" date="2017-05" db="EMBL/GenBank/DDBJ databases">
        <title>Isolation of Rhodococcus sp. S2-17 biodegrading of BP-3.</title>
        <authorList>
            <person name="Lee Y."/>
            <person name="Kim K.H."/>
            <person name="Chun B.H."/>
            <person name="Jung H.S."/>
            <person name="Jeon C.O."/>
        </authorList>
    </citation>
    <scope>NUCLEOTIDE SEQUENCE [LARGE SCALE GENOMIC DNA]</scope>
    <source>
        <strain evidence="2 3">S2-17</strain>
    </source>
</reference>
<proteinExistence type="predicted"/>
<evidence type="ECO:0000313" key="2">
    <source>
        <dbReference type="EMBL" id="AWK72336.1"/>
    </source>
</evidence>
<dbReference type="OrthoDB" id="285364at2"/>
<evidence type="ECO:0000259" key="1">
    <source>
        <dbReference type="Pfam" id="PF04248"/>
    </source>
</evidence>
<dbReference type="KEGG" id="roz:CBI38_12875"/>
<dbReference type="Gene3D" id="2.170.150.40">
    <property type="entry name" value="Domain of unknown function (DUF427)"/>
    <property type="match status" value="2"/>
</dbReference>
<accession>A0A2S2BUK7</accession>
<gene>
    <name evidence="2" type="ORF">CBI38_12875</name>
</gene>
<feature type="domain" description="DUF427" evidence="1">
    <location>
        <begin position="160"/>
        <end position="251"/>
    </location>
</feature>
<sequence>MAVRMIDHLMQARQELRYQPTPKRVRARLGGATVVDTRDAVLVWEPRRVVPSYAVPISDVTGTLAEASDDAASELPVSLEEGGPPVIDPRTAFGFHTTAGTPMTVTAGAATGQAFRPAELDSMVILDFDGFDWLEEDEPIFGHPHDPFSRIDVRRSSTSIRIELDGRLVAESSRALILFEFVLPARYYLPRADVVAALEPSPTATVCAYKGHASHWSLVGGGDKGVDIAWSYEQPPLELAQIAGMVCFYQERVDVVLDGKAQIRPVTPWS</sequence>
<dbReference type="AlphaFoldDB" id="A0A2S2BUK7"/>
<keyword evidence="3" id="KW-1185">Reference proteome</keyword>
<dbReference type="RefSeq" id="WP_109329395.1">
    <property type="nucleotide sequence ID" value="NZ_CP021354.1"/>
</dbReference>
<dbReference type="PANTHER" id="PTHR34310">
    <property type="entry name" value="DUF427 DOMAIN PROTEIN (AFU_ORTHOLOGUE AFUA_3G02220)"/>
    <property type="match status" value="1"/>
</dbReference>
<dbReference type="Pfam" id="PF04248">
    <property type="entry name" value="NTP_transf_9"/>
    <property type="match status" value="1"/>
</dbReference>
<organism evidence="2 3">
    <name type="scientific">Rhodococcus oxybenzonivorans</name>
    <dbReference type="NCBI Taxonomy" id="1990687"/>
    <lineage>
        <taxon>Bacteria</taxon>
        <taxon>Bacillati</taxon>
        <taxon>Actinomycetota</taxon>
        <taxon>Actinomycetes</taxon>
        <taxon>Mycobacteriales</taxon>
        <taxon>Nocardiaceae</taxon>
        <taxon>Rhodococcus</taxon>
    </lineage>
</organism>
<dbReference type="InterPro" id="IPR007361">
    <property type="entry name" value="DUF427"/>
</dbReference>
<dbReference type="EMBL" id="CP021354">
    <property type="protein sequence ID" value="AWK72336.1"/>
    <property type="molecule type" value="Genomic_DNA"/>
</dbReference>
<name>A0A2S2BUK7_9NOCA</name>
<protein>
    <recommendedName>
        <fullName evidence="1">DUF427 domain-containing protein</fullName>
    </recommendedName>
</protein>
<dbReference type="InterPro" id="IPR038694">
    <property type="entry name" value="DUF427_sf"/>
</dbReference>